<sequence length="418" mass="44777">MNKNPATAVEQSGKPQSPARERFLAHLHGVVDQIRADGFYKAERVIDSPQGAQVHLGTGADVLNFCANNYLGLANDPRLVKAAQDGLAEDGFGMASVRFICGTQSVHKQLEASISKFLGTEDTILYGSCFDANGGLFETLLTEEDAVISDELNHASIIDGVRLCKARRYRYRNNDMADLEAQLQAADAAGVRFKLIATDGVFSMDGVIADLKSVCDLADKYGALVMVDDSHAVGFVGTHGRGTAEYCGVEGRVDIITGTLGKALGGSSGGYTSGHKEIIELLRQRSRPYLFSNTLAPSIAAASIKVMELLASEEGLELCRRVKENGEHFRREMTRLGFTLAGKDHPIVPVMLGDAQLAGRMAEELLKEGIYVIGFSFPVVPKGKARIRTQMSAAHTTAQIDRAVAAFAKVGKALGAIA</sequence>
<accession>N6YYR9</accession>
<feature type="binding site" evidence="7">
    <location>
        <begin position="292"/>
        <end position="293"/>
    </location>
    <ligand>
        <name>pyridoxal 5'-phosphate</name>
        <dbReference type="ChEBI" id="CHEBI:597326"/>
        <note>ligand shared between dimeric partners</note>
    </ligand>
</feature>
<dbReference type="AlphaFoldDB" id="N6YYR9"/>
<evidence type="ECO:0000256" key="5">
    <source>
        <dbReference type="ARBA" id="ARBA00022898"/>
    </source>
</evidence>
<dbReference type="NCBIfam" id="NF005394">
    <property type="entry name" value="PRK06939.1"/>
    <property type="match status" value="1"/>
</dbReference>
<dbReference type="InterPro" id="IPR015421">
    <property type="entry name" value="PyrdxlP-dep_Trfase_major"/>
</dbReference>
<evidence type="ECO:0000256" key="2">
    <source>
        <dbReference type="ARBA" id="ARBA00005029"/>
    </source>
</evidence>
<dbReference type="InterPro" id="IPR050087">
    <property type="entry name" value="AON_synthase_class-II"/>
</dbReference>
<evidence type="ECO:0000313" key="10">
    <source>
        <dbReference type="Proteomes" id="UP000013042"/>
    </source>
</evidence>
<feature type="binding site" description="in other chain" evidence="7">
    <location>
        <begin position="228"/>
        <end position="231"/>
    </location>
    <ligand>
        <name>pyridoxal 5'-phosphate</name>
        <dbReference type="ChEBI" id="CHEBI:597326"/>
        <note>ligand shared between dimeric partners</note>
    </ligand>
</feature>
<dbReference type="CDD" id="cd06454">
    <property type="entry name" value="KBL_like"/>
    <property type="match status" value="1"/>
</dbReference>
<comment type="pathway">
    <text evidence="7">Amino-acid degradation; L-threonine degradation via oxydo-reductase pathway; glycine from L-threonine: step 2/2.</text>
</comment>
<feature type="modified residue" description="N6-(pyridoxal phosphate)lysine" evidence="7">
    <location>
        <position position="262"/>
    </location>
</feature>
<protein>
    <recommendedName>
        <fullName evidence="7">2-amino-3-ketobutyrate coenzyme A ligase</fullName>
        <shortName evidence="7">AKB ligase</shortName>
        <ecNumber evidence="7">2.3.1.29</ecNumber>
    </recommendedName>
    <alternativeName>
        <fullName evidence="7">Glycine acetyltransferase</fullName>
    </alternativeName>
</protein>
<dbReference type="FunFam" id="3.40.640.10:FF:000006">
    <property type="entry name" value="5-aminolevulinate synthase, mitochondrial"/>
    <property type="match status" value="1"/>
</dbReference>
<dbReference type="RefSeq" id="WP_004309491.1">
    <property type="nucleotide sequence ID" value="NZ_AMXD01000064.1"/>
</dbReference>
<dbReference type="GO" id="GO:0005829">
    <property type="term" value="C:cytosol"/>
    <property type="evidence" value="ECO:0007669"/>
    <property type="project" value="TreeGrafter"/>
</dbReference>
<dbReference type="UniPathway" id="UPA00046">
    <property type="reaction ID" value="UER00506"/>
</dbReference>
<keyword evidence="9" id="KW-0436">Ligase</keyword>
<comment type="pathway">
    <text evidence="2">Porphyrin-containing compound metabolism; protoporphyrin-IX biosynthesis; 5-aminolevulinate from glycine: step 1/1.</text>
</comment>
<organism evidence="9 10">
    <name type="scientific">Thauera aminoaromatica S2</name>
    <dbReference type="NCBI Taxonomy" id="1234381"/>
    <lineage>
        <taxon>Bacteria</taxon>
        <taxon>Pseudomonadati</taxon>
        <taxon>Pseudomonadota</taxon>
        <taxon>Betaproteobacteria</taxon>
        <taxon>Rhodocyclales</taxon>
        <taxon>Zoogloeaceae</taxon>
        <taxon>Thauera</taxon>
    </lineage>
</organism>
<comment type="subunit">
    <text evidence="7">Homodimer.</text>
</comment>
<dbReference type="Gene3D" id="3.90.1150.10">
    <property type="entry name" value="Aspartate Aminotransferase, domain 1"/>
    <property type="match status" value="1"/>
</dbReference>
<feature type="binding site" evidence="7">
    <location>
        <position position="388"/>
    </location>
    <ligand>
        <name>substrate</name>
    </ligand>
</feature>
<dbReference type="InterPro" id="IPR011282">
    <property type="entry name" value="2am3keto_CoA_ligase"/>
</dbReference>
<keyword evidence="4 7" id="KW-0808">Transferase</keyword>
<evidence type="ECO:0000313" key="9">
    <source>
        <dbReference type="EMBL" id="ENO85089.1"/>
    </source>
</evidence>
<dbReference type="NCBIfam" id="TIGR01822">
    <property type="entry name" value="2am3keto_CoA"/>
    <property type="match status" value="1"/>
</dbReference>
<dbReference type="InterPro" id="IPR015424">
    <property type="entry name" value="PyrdxlP-dep_Trfase"/>
</dbReference>
<dbReference type="Gene3D" id="3.40.640.10">
    <property type="entry name" value="Type I PLP-dependent aspartate aminotransferase-like (Major domain)"/>
    <property type="match status" value="1"/>
</dbReference>
<dbReference type="GO" id="GO:0016874">
    <property type="term" value="F:ligase activity"/>
    <property type="evidence" value="ECO:0007669"/>
    <property type="project" value="UniProtKB-KW"/>
</dbReference>
<dbReference type="SUPFAM" id="SSF53383">
    <property type="entry name" value="PLP-dependent transferases"/>
    <property type="match status" value="1"/>
</dbReference>
<comment type="cofactor">
    <cofactor evidence="7">
        <name>pyridoxal 5'-phosphate</name>
        <dbReference type="ChEBI" id="CHEBI:597326"/>
    </cofactor>
    <text evidence="7">Binds 1 pyridoxal phosphate per subunit.</text>
</comment>
<evidence type="ECO:0000256" key="3">
    <source>
        <dbReference type="ARBA" id="ARBA00010008"/>
    </source>
</evidence>
<evidence type="ECO:0000259" key="8">
    <source>
        <dbReference type="Pfam" id="PF00155"/>
    </source>
</evidence>
<comment type="pathway">
    <text evidence="1">Cofactor biosynthesis; biotin biosynthesis.</text>
</comment>
<keyword evidence="5 7" id="KW-0663">Pyridoxal phosphate</keyword>
<dbReference type="InterPro" id="IPR004839">
    <property type="entry name" value="Aminotransferase_I/II_large"/>
</dbReference>
<evidence type="ECO:0000256" key="1">
    <source>
        <dbReference type="ARBA" id="ARBA00004746"/>
    </source>
</evidence>
<proteinExistence type="inferred from homology"/>
<dbReference type="InterPro" id="IPR015422">
    <property type="entry name" value="PyrdxlP-dep_Trfase_small"/>
</dbReference>
<dbReference type="PANTHER" id="PTHR13693">
    <property type="entry name" value="CLASS II AMINOTRANSFERASE/8-AMINO-7-OXONONANOATE SYNTHASE"/>
    <property type="match status" value="1"/>
</dbReference>
<comment type="catalytic activity">
    <reaction evidence="7">
        <text>glycine + acetyl-CoA = (2S)-2-amino-3-oxobutanoate + CoA</text>
        <dbReference type="Rhea" id="RHEA:20736"/>
        <dbReference type="ChEBI" id="CHEBI:57287"/>
        <dbReference type="ChEBI" id="CHEBI:57288"/>
        <dbReference type="ChEBI" id="CHEBI:57305"/>
        <dbReference type="ChEBI" id="CHEBI:78948"/>
        <dbReference type="EC" id="2.3.1.29"/>
    </reaction>
</comment>
<dbReference type="InterPro" id="IPR001917">
    <property type="entry name" value="Aminotrans_II_pyridoxalP_BS"/>
</dbReference>
<feature type="domain" description="Aminotransferase class I/classII large" evidence="8">
    <location>
        <begin position="61"/>
        <end position="407"/>
    </location>
</feature>
<dbReference type="GO" id="GO:0008890">
    <property type="term" value="F:glycine C-acetyltransferase activity"/>
    <property type="evidence" value="ECO:0007669"/>
    <property type="project" value="UniProtKB-UniRule"/>
</dbReference>
<name>N6YYR9_THASP</name>
<dbReference type="EC" id="2.3.1.29" evidence="7"/>
<gene>
    <name evidence="7" type="primary">kbl</name>
    <name evidence="9" type="ORF">C665_11286</name>
</gene>
<reference evidence="9 10" key="1">
    <citation type="submission" date="2012-09" db="EMBL/GenBank/DDBJ databases">
        <title>Draft Genome Sequences of 6 Strains from Genus Thauera.</title>
        <authorList>
            <person name="Liu B."/>
            <person name="Shapleigh J.P."/>
            <person name="Frostegard A.H."/>
        </authorList>
    </citation>
    <scope>NUCLEOTIDE SEQUENCE [LARGE SCALE GENOMIC DNA]</scope>
    <source>
        <strain evidence="9 10">S2</strain>
    </source>
</reference>
<keyword evidence="6 7" id="KW-0012">Acyltransferase</keyword>
<dbReference type="GO" id="GO:0019518">
    <property type="term" value="P:L-threonine catabolic process to glycine"/>
    <property type="evidence" value="ECO:0007669"/>
    <property type="project" value="UniProtKB-UniRule"/>
</dbReference>
<dbReference type="EMBL" id="AMXD01000064">
    <property type="protein sequence ID" value="ENO85089.1"/>
    <property type="molecule type" value="Genomic_DNA"/>
</dbReference>
<comment type="caution">
    <text evidence="9">The sequence shown here is derived from an EMBL/GenBank/DDBJ whole genome shotgun (WGS) entry which is preliminary data.</text>
</comment>
<dbReference type="Proteomes" id="UP000013042">
    <property type="component" value="Unassembled WGS sequence"/>
</dbReference>
<dbReference type="Pfam" id="PF00155">
    <property type="entry name" value="Aminotran_1_2"/>
    <property type="match status" value="1"/>
</dbReference>
<feature type="binding site" description="in other chain" evidence="7">
    <location>
        <begin position="129"/>
        <end position="130"/>
    </location>
    <ligand>
        <name>pyridoxal 5'-phosphate</name>
        <dbReference type="ChEBI" id="CHEBI:597326"/>
        <note>ligand shared between dimeric partners</note>
    </ligand>
</feature>
<feature type="binding site" description="in other chain" evidence="7">
    <location>
        <position position="203"/>
    </location>
    <ligand>
        <name>pyridoxal 5'-phosphate</name>
        <dbReference type="ChEBI" id="CHEBI:597326"/>
        <note>ligand shared between dimeric partners</note>
    </ligand>
</feature>
<comment type="function">
    <text evidence="7">Catalyzes the cleavage of 2-amino-3-ketobutyrate to glycine and acetyl-CoA.</text>
</comment>
<feature type="binding site" evidence="7">
    <location>
        <position position="154"/>
    </location>
    <ligand>
        <name>substrate</name>
    </ligand>
</feature>
<dbReference type="PROSITE" id="PS00599">
    <property type="entry name" value="AA_TRANSFER_CLASS_2"/>
    <property type="match status" value="1"/>
</dbReference>
<dbReference type="FunFam" id="3.90.1150.10:FF:000004">
    <property type="entry name" value="2-amino-3-ketobutyrate coenzyme A ligase"/>
    <property type="match status" value="1"/>
</dbReference>
<dbReference type="HAMAP" id="MF_00985">
    <property type="entry name" value="2am3keto_CoA_ligase"/>
    <property type="match status" value="1"/>
</dbReference>
<dbReference type="PANTHER" id="PTHR13693:SF102">
    <property type="entry name" value="2-AMINO-3-KETOBUTYRATE COENZYME A LIGASE, MITOCHONDRIAL"/>
    <property type="match status" value="1"/>
</dbReference>
<dbReference type="GO" id="GO:0030170">
    <property type="term" value="F:pyridoxal phosphate binding"/>
    <property type="evidence" value="ECO:0007669"/>
    <property type="project" value="UniProtKB-UniRule"/>
</dbReference>
<evidence type="ECO:0000256" key="7">
    <source>
        <dbReference type="HAMAP-Rule" id="MF_00985"/>
    </source>
</evidence>
<comment type="similarity">
    <text evidence="3">Belongs to the class-II pyridoxal-phosphate-dependent aminotransferase family. BioF subfamily.</text>
</comment>
<feature type="binding site" description="in other chain" evidence="7">
    <location>
        <begin position="259"/>
        <end position="262"/>
    </location>
    <ligand>
        <name>pyridoxal 5'-phosphate</name>
        <dbReference type="ChEBI" id="CHEBI:597326"/>
        <note>ligand shared between dimeric partners</note>
    </ligand>
</feature>
<evidence type="ECO:0000256" key="6">
    <source>
        <dbReference type="ARBA" id="ARBA00023315"/>
    </source>
</evidence>
<evidence type="ECO:0000256" key="4">
    <source>
        <dbReference type="ARBA" id="ARBA00022679"/>
    </source>
</evidence>